<evidence type="ECO:0000313" key="8">
    <source>
        <dbReference type="Proteomes" id="UP000011087"/>
    </source>
</evidence>
<dbReference type="InterPro" id="IPR002110">
    <property type="entry name" value="Ankyrin_rpt"/>
</dbReference>
<dbReference type="SMART" id="SM00248">
    <property type="entry name" value="ANK"/>
    <property type="match status" value="6"/>
</dbReference>
<dbReference type="Gene3D" id="1.25.40.20">
    <property type="entry name" value="Ankyrin repeat-containing domain"/>
    <property type="match status" value="2"/>
</dbReference>
<dbReference type="STRING" id="905079.L1J5X2"/>
<dbReference type="OrthoDB" id="539213at2759"/>
<dbReference type="PROSITE" id="PS50297">
    <property type="entry name" value="ANK_REP_REGION"/>
    <property type="match status" value="4"/>
</dbReference>
<dbReference type="Pfam" id="PF12796">
    <property type="entry name" value="Ank_2"/>
    <property type="match status" value="2"/>
</dbReference>
<evidence type="ECO:0000256" key="4">
    <source>
        <dbReference type="SAM" id="MobiDB-lite"/>
    </source>
</evidence>
<evidence type="ECO:0000313" key="7">
    <source>
        <dbReference type="EnsemblProtists" id="EKX43727"/>
    </source>
</evidence>
<organism evidence="6">
    <name type="scientific">Guillardia theta (strain CCMP2712)</name>
    <name type="common">Cryptophyte</name>
    <dbReference type="NCBI Taxonomy" id="905079"/>
    <lineage>
        <taxon>Eukaryota</taxon>
        <taxon>Cryptophyceae</taxon>
        <taxon>Pyrenomonadales</taxon>
        <taxon>Geminigeraceae</taxon>
        <taxon>Guillardia</taxon>
    </lineage>
</organism>
<dbReference type="Proteomes" id="UP000011087">
    <property type="component" value="Unassembled WGS sequence"/>
</dbReference>
<keyword evidence="1" id="KW-0677">Repeat</keyword>
<dbReference type="InterPro" id="IPR036770">
    <property type="entry name" value="Ankyrin_rpt-contain_sf"/>
</dbReference>
<dbReference type="PRINTS" id="PR01415">
    <property type="entry name" value="ANKYRIN"/>
</dbReference>
<evidence type="ECO:0000256" key="5">
    <source>
        <dbReference type="SAM" id="SignalP"/>
    </source>
</evidence>
<keyword evidence="5" id="KW-0732">Signal</keyword>
<feature type="region of interest" description="Disordered" evidence="4">
    <location>
        <begin position="36"/>
        <end position="55"/>
    </location>
</feature>
<dbReference type="HOGENOM" id="CLU_526248_0_0_1"/>
<dbReference type="PANTHER" id="PTHR24171">
    <property type="entry name" value="ANKYRIN REPEAT DOMAIN-CONTAINING PROTEIN 39-RELATED"/>
    <property type="match status" value="1"/>
</dbReference>
<dbReference type="GeneID" id="17300483"/>
<dbReference type="KEGG" id="gtt:GUITHDRAFT_140182"/>
<feature type="signal peptide" evidence="5">
    <location>
        <begin position="1"/>
        <end position="21"/>
    </location>
</feature>
<sequence>MGNQALHLVLLVLLLALVGRGDPLKYEGGSMRSLRLRGGGGSSDAGSHGQGVGLLSSKGMQFRPLRKEGTREGGSRGTEGDRMEDSASIVSQKPEEKGKMDERYSALWRAVKDRRVDVILDLMDKGLNLSHPDASFGGWTSLHYAAAGGEGHVVDMLLSHGVPVDICNDQMSTPLAIAASEGHLNIVEKLLRRGADVNASNNYGMTALHRCRLSQRCCLILPAHPAAEAFLQVMEVTPLHLAACGGFLDTVETLVGHGADVNQPNSDGWIALHYAALKGNEELIELLLSKRSKVLVPSKLLETPVGLAKKYGHEKSFHMLLKASWEEKDDKQHMDMKQRQRREIDDEYDKFWSKIWQEQVRRHQSSGEGSSTLSDVLDHHKATMMGAEDGIVSWPKRYPGQGVGDDLEDGKKPEIPVTPVPMSFKSSAGTGLEKILPDENGTSCIDYDLLFENPKGEVEKVVFGVTPRDKEKEALDDFYKKHMFSEPKMSLDELELKVREAQALAMERNKTAQMLQDG</sequence>
<dbReference type="PROSITE" id="PS50088">
    <property type="entry name" value="ANK_REPEAT"/>
    <property type="match status" value="4"/>
</dbReference>
<feature type="repeat" description="ANK" evidence="3">
    <location>
        <begin position="234"/>
        <end position="266"/>
    </location>
</feature>
<evidence type="ECO:0000256" key="3">
    <source>
        <dbReference type="PROSITE-ProRule" id="PRU00023"/>
    </source>
</evidence>
<proteinExistence type="predicted"/>
<gene>
    <name evidence="6" type="ORF">GUITHDRAFT_140182</name>
</gene>
<feature type="repeat" description="ANK" evidence="3">
    <location>
        <begin position="137"/>
        <end position="169"/>
    </location>
</feature>
<evidence type="ECO:0000256" key="2">
    <source>
        <dbReference type="ARBA" id="ARBA00023043"/>
    </source>
</evidence>
<accession>L1J5X2</accession>
<feature type="compositionally biased region" description="Basic and acidic residues" evidence="4">
    <location>
        <begin position="65"/>
        <end position="85"/>
    </location>
</feature>
<dbReference type="EnsemblProtists" id="EKX43727">
    <property type="protein sequence ID" value="EKX43727"/>
    <property type="gene ID" value="GUITHDRAFT_140182"/>
</dbReference>
<dbReference type="SUPFAM" id="SSF48403">
    <property type="entry name" value="Ankyrin repeat"/>
    <property type="match status" value="1"/>
</dbReference>
<dbReference type="AlphaFoldDB" id="L1J5X2"/>
<feature type="chain" id="PRO_5008770997" evidence="5">
    <location>
        <begin position="22"/>
        <end position="518"/>
    </location>
</feature>
<keyword evidence="8" id="KW-1185">Reference proteome</keyword>
<reference evidence="6 8" key="1">
    <citation type="journal article" date="2012" name="Nature">
        <title>Algal genomes reveal evolutionary mosaicism and the fate of nucleomorphs.</title>
        <authorList>
            <consortium name="DOE Joint Genome Institute"/>
            <person name="Curtis B.A."/>
            <person name="Tanifuji G."/>
            <person name="Burki F."/>
            <person name="Gruber A."/>
            <person name="Irimia M."/>
            <person name="Maruyama S."/>
            <person name="Arias M.C."/>
            <person name="Ball S.G."/>
            <person name="Gile G.H."/>
            <person name="Hirakawa Y."/>
            <person name="Hopkins J.F."/>
            <person name="Kuo A."/>
            <person name="Rensing S.A."/>
            <person name="Schmutz J."/>
            <person name="Symeonidi A."/>
            <person name="Elias M."/>
            <person name="Eveleigh R.J."/>
            <person name="Herman E.K."/>
            <person name="Klute M.J."/>
            <person name="Nakayama T."/>
            <person name="Obornik M."/>
            <person name="Reyes-Prieto A."/>
            <person name="Armbrust E.V."/>
            <person name="Aves S.J."/>
            <person name="Beiko R.G."/>
            <person name="Coutinho P."/>
            <person name="Dacks J.B."/>
            <person name="Durnford D.G."/>
            <person name="Fast N.M."/>
            <person name="Green B.R."/>
            <person name="Grisdale C.J."/>
            <person name="Hempel F."/>
            <person name="Henrissat B."/>
            <person name="Hoppner M.P."/>
            <person name="Ishida K."/>
            <person name="Kim E."/>
            <person name="Koreny L."/>
            <person name="Kroth P.G."/>
            <person name="Liu Y."/>
            <person name="Malik S.B."/>
            <person name="Maier U.G."/>
            <person name="McRose D."/>
            <person name="Mock T."/>
            <person name="Neilson J.A."/>
            <person name="Onodera N.T."/>
            <person name="Poole A.M."/>
            <person name="Pritham E.J."/>
            <person name="Richards T.A."/>
            <person name="Rocap G."/>
            <person name="Roy S.W."/>
            <person name="Sarai C."/>
            <person name="Schaack S."/>
            <person name="Shirato S."/>
            <person name="Slamovits C.H."/>
            <person name="Spencer D.F."/>
            <person name="Suzuki S."/>
            <person name="Worden A.Z."/>
            <person name="Zauner S."/>
            <person name="Barry K."/>
            <person name="Bell C."/>
            <person name="Bharti A.K."/>
            <person name="Crow J.A."/>
            <person name="Grimwood J."/>
            <person name="Kramer R."/>
            <person name="Lindquist E."/>
            <person name="Lucas S."/>
            <person name="Salamov A."/>
            <person name="McFadden G.I."/>
            <person name="Lane C.E."/>
            <person name="Keeling P.J."/>
            <person name="Gray M.W."/>
            <person name="Grigoriev I.V."/>
            <person name="Archibald J.M."/>
        </authorList>
    </citation>
    <scope>NUCLEOTIDE SEQUENCE</scope>
    <source>
        <strain evidence="6 8">CCMP2712</strain>
    </source>
</reference>
<reference evidence="7" key="3">
    <citation type="submission" date="2015-06" db="UniProtKB">
        <authorList>
            <consortium name="EnsemblProtists"/>
        </authorList>
    </citation>
    <scope>IDENTIFICATION</scope>
</reference>
<feature type="region of interest" description="Disordered" evidence="4">
    <location>
        <begin position="63"/>
        <end position="96"/>
    </location>
</feature>
<dbReference type="eggNOG" id="KOG4177">
    <property type="taxonomic scope" value="Eukaryota"/>
</dbReference>
<name>L1J5X2_GUITC</name>
<protein>
    <submittedName>
        <fullName evidence="6 7">Uncharacterized protein</fullName>
    </submittedName>
</protein>
<feature type="repeat" description="ANK" evidence="3">
    <location>
        <begin position="170"/>
        <end position="202"/>
    </location>
</feature>
<feature type="repeat" description="ANK" evidence="3">
    <location>
        <begin position="267"/>
        <end position="299"/>
    </location>
</feature>
<dbReference type="EMBL" id="JH993008">
    <property type="protein sequence ID" value="EKX43727.1"/>
    <property type="molecule type" value="Genomic_DNA"/>
</dbReference>
<evidence type="ECO:0000313" key="6">
    <source>
        <dbReference type="EMBL" id="EKX43727.1"/>
    </source>
</evidence>
<keyword evidence="2 3" id="KW-0040">ANK repeat</keyword>
<feature type="compositionally biased region" description="Gly residues" evidence="4">
    <location>
        <begin position="37"/>
        <end position="52"/>
    </location>
</feature>
<evidence type="ECO:0000256" key="1">
    <source>
        <dbReference type="ARBA" id="ARBA00022737"/>
    </source>
</evidence>
<dbReference type="PaxDb" id="55529-EKX43727"/>
<reference evidence="8" key="2">
    <citation type="submission" date="2012-11" db="EMBL/GenBank/DDBJ databases">
        <authorList>
            <person name="Kuo A."/>
            <person name="Curtis B.A."/>
            <person name="Tanifuji G."/>
            <person name="Burki F."/>
            <person name="Gruber A."/>
            <person name="Irimia M."/>
            <person name="Maruyama S."/>
            <person name="Arias M.C."/>
            <person name="Ball S.G."/>
            <person name="Gile G.H."/>
            <person name="Hirakawa Y."/>
            <person name="Hopkins J.F."/>
            <person name="Rensing S.A."/>
            <person name="Schmutz J."/>
            <person name="Symeonidi A."/>
            <person name="Elias M."/>
            <person name="Eveleigh R.J."/>
            <person name="Herman E.K."/>
            <person name="Klute M.J."/>
            <person name="Nakayama T."/>
            <person name="Obornik M."/>
            <person name="Reyes-Prieto A."/>
            <person name="Armbrust E.V."/>
            <person name="Aves S.J."/>
            <person name="Beiko R.G."/>
            <person name="Coutinho P."/>
            <person name="Dacks J.B."/>
            <person name="Durnford D.G."/>
            <person name="Fast N.M."/>
            <person name="Green B.R."/>
            <person name="Grisdale C."/>
            <person name="Hempe F."/>
            <person name="Henrissat B."/>
            <person name="Hoppner M.P."/>
            <person name="Ishida K.-I."/>
            <person name="Kim E."/>
            <person name="Koreny L."/>
            <person name="Kroth P.G."/>
            <person name="Liu Y."/>
            <person name="Malik S.-B."/>
            <person name="Maier U.G."/>
            <person name="McRose D."/>
            <person name="Mock T."/>
            <person name="Neilson J.A."/>
            <person name="Onodera N.T."/>
            <person name="Poole A.M."/>
            <person name="Pritham E.J."/>
            <person name="Richards T.A."/>
            <person name="Rocap G."/>
            <person name="Roy S.W."/>
            <person name="Sarai C."/>
            <person name="Schaack S."/>
            <person name="Shirato S."/>
            <person name="Slamovits C.H."/>
            <person name="Spencer D.F."/>
            <person name="Suzuki S."/>
            <person name="Worden A.Z."/>
            <person name="Zauner S."/>
            <person name="Barry K."/>
            <person name="Bell C."/>
            <person name="Bharti A.K."/>
            <person name="Crow J.A."/>
            <person name="Grimwood J."/>
            <person name="Kramer R."/>
            <person name="Lindquist E."/>
            <person name="Lucas S."/>
            <person name="Salamov A."/>
            <person name="McFadden G.I."/>
            <person name="Lane C.E."/>
            <person name="Keeling P.J."/>
            <person name="Gray M.W."/>
            <person name="Grigoriev I.V."/>
            <person name="Archibald J.M."/>
        </authorList>
    </citation>
    <scope>NUCLEOTIDE SEQUENCE</scope>
    <source>
        <strain evidence="8">CCMP2712</strain>
    </source>
</reference>
<dbReference type="RefSeq" id="XP_005830707.1">
    <property type="nucleotide sequence ID" value="XM_005830650.1"/>
</dbReference>